<proteinExistence type="predicted"/>
<gene>
    <name evidence="2" type="ORF">UT30_C0014G0004</name>
</gene>
<organism evidence="2 3">
    <name type="scientific">Candidatus Uhrbacteria bacterium GW2011_GWF2_39_13</name>
    <dbReference type="NCBI Taxonomy" id="1618995"/>
    <lineage>
        <taxon>Bacteria</taxon>
        <taxon>Candidatus Uhriibacteriota</taxon>
    </lineage>
</organism>
<dbReference type="EMBL" id="LBWG01000014">
    <property type="protein sequence ID" value="KKR03996.1"/>
    <property type="molecule type" value="Genomic_DNA"/>
</dbReference>
<evidence type="ECO:0000313" key="2">
    <source>
        <dbReference type="EMBL" id="KKR03996.1"/>
    </source>
</evidence>
<keyword evidence="1" id="KW-0472">Membrane</keyword>
<dbReference type="AlphaFoldDB" id="A0A0G0MU87"/>
<sequence length="51" mass="5954">MVFAYIDLGTGSYLFQVGLAVFMLIFYSARSLIKLFFQYLKNAVIKLVKRR</sequence>
<name>A0A0G0MU87_9BACT</name>
<evidence type="ECO:0000313" key="3">
    <source>
        <dbReference type="Proteomes" id="UP000033935"/>
    </source>
</evidence>
<protein>
    <submittedName>
        <fullName evidence="2">Uncharacterized protein</fullName>
    </submittedName>
</protein>
<accession>A0A0G0MU87</accession>
<comment type="caution">
    <text evidence="2">The sequence shown here is derived from an EMBL/GenBank/DDBJ whole genome shotgun (WGS) entry which is preliminary data.</text>
</comment>
<keyword evidence="1" id="KW-1133">Transmembrane helix</keyword>
<feature type="transmembrane region" description="Helical" evidence="1">
    <location>
        <begin position="12"/>
        <end position="33"/>
    </location>
</feature>
<evidence type="ECO:0000256" key="1">
    <source>
        <dbReference type="SAM" id="Phobius"/>
    </source>
</evidence>
<reference evidence="2 3" key="1">
    <citation type="journal article" date="2015" name="Nature">
        <title>rRNA introns, odd ribosomes, and small enigmatic genomes across a large radiation of phyla.</title>
        <authorList>
            <person name="Brown C.T."/>
            <person name="Hug L.A."/>
            <person name="Thomas B.C."/>
            <person name="Sharon I."/>
            <person name="Castelle C.J."/>
            <person name="Singh A."/>
            <person name="Wilkins M.J."/>
            <person name="Williams K.H."/>
            <person name="Banfield J.F."/>
        </authorList>
    </citation>
    <scope>NUCLEOTIDE SEQUENCE [LARGE SCALE GENOMIC DNA]</scope>
</reference>
<keyword evidence="1" id="KW-0812">Transmembrane</keyword>
<dbReference type="Proteomes" id="UP000033935">
    <property type="component" value="Unassembled WGS sequence"/>
</dbReference>